<protein>
    <submittedName>
        <fullName evidence="1">Uncharacterized protein</fullName>
    </submittedName>
</protein>
<comment type="caution">
    <text evidence="1">The sequence shown here is derived from an EMBL/GenBank/DDBJ whole genome shotgun (WGS) entry which is preliminary data.</text>
</comment>
<evidence type="ECO:0000313" key="2">
    <source>
        <dbReference type="Proteomes" id="UP000887159"/>
    </source>
</evidence>
<accession>A0A8X6W583</accession>
<organism evidence="1 2">
    <name type="scientific">Trichonephila clavipes</name>
    <name type="common">Golden silk orbweaver</name>
    <name type="synonym">Nephila clavipes</name>
    <dbReference type="NCBI Taxonomy" id="2585209"/>
    <lineage>
        <taxon>Eukaryota</taxon>
        <taxon>Metazoa</taxon>
        <taxon>Ecdysozoa</taxon>
        <taxon>Arthropoda</taxon>
        <taxon>Chelicerata</taxon>
        <taxon>Arachnida</taxon>
        <taxon>Araneae</taxon>
        <taxon>Araneomorphae</taxon>
        <taxon>Entelegynae</taxon>
        <taxon>Araneoidea</taxon>
        <taxon>Nephilidae</taxon>
        <taxon>Trichonephila</taxon>
    </lineage>
</organism>
<reference evidence="1" key="1">
    <citation type="submission" date="2020-08" db="EMBL/GenBank/DDBJ databases">
        <title>Multicomponent nature underlies the extraordinary mechanical properties of spider dragline silk.</title>
        <authorList>
            <person name="Kono N."/>
            <person name="Nakamura H."/>
            <person name="Mori M."/>
            <person name="Yoshida Y."/>
            <person name="Ohtoshi R."/>
            <person name="Malay A.D."/>
            <person name="Moran D.A.P."/>
            <person name="Tomita M."/>
            <person name="Numata K."/>
            <person name="Arakawa K."/>
        </authorList>
    </citation>
    <scope>NUCLEOTIDE SEQUENCE</scope>
</reference>
<dbReference type="EMBL" id="BMAU01021383">
    <property type="protein sequence ID" value="GFY28242.1"/>
    <property type="molecule type" value="Genomic_DNA"/>
</dbReference>
<sequence length="83" mass="9721">MRWRIVGEIATEDSLKSTFVHNFLKLNIMFNLWKQFQDTRSVKRNPGQGCPRATTSRENLHLSITVRRNRDATVSQRILYGKS</sequence>
<proteinExistence type="predicted"/>
<keyword evidence="2" id="KW-1185">Reference proteome</keyword>
<dbReference type="Proteomes" id="UP000887159">
    <property type="component" value="Unassembled WGS sequence"/>
</dbReference>
<dbReference type="AlphaFoldDB" id="A0A8X6W583"/>
<gene>
    <name evidence="1" type="ORF">TNCV_4395761</name>
</gene>
<evidence type="ECO:0000313" key="1">
    <source>
        <dbReference type="EMBL" id="GFY28242.1"/>
    </source>
</evidence>
<name>A0A8X6W583_TRICX</name>